<feature type="compositionally biased region" description="Basic and acidic residues" evidence="8">
    <location>
        <begin position="41"/>
        <end position="51"/>
    </location>
</feature>
<dbReference type="PANTHER" id="PTHR31083:SF18">
    <property type="entry name" value="PROTEIN SOSEKI 2"/>
    <property type="match status" value="1"/>
</dbReference>
<dbReference type="GO" id="GO:0005886">
    <property type="term" value="C:plasma membrane"/>
    <property type="evidence" value="ECO:0007669"/>
    <property type="project" value="UniProtKB-SubCell"/>
</dbReference>
<evidence type="ECO:0000256" key="5">
    <source>
        <dbReference type="ARBA" id="ARBA00023136"/>
    </source>
</evidence>
<feature type="signal peptide" evidence="9">
    <location>
        <begin position="1"/>
        <end position="27"/>
    </location>
</feature>
<dbReference type="InterPro" id="IPR010369">
    <property type="entry name" value="SOK"/>
</dbReference>
<feature type="region of interest" description="Disordered" evidence="8">
    <location>
        <begin position="35"/>
        <end position="63"/>
    </location>
</feature>
<feature type="chain" id="PRO_5042989249" evidence="9">
    <location>
        <begin position="28"/>
        <end position="496"/>
    </location>
</feature>
<comment type="similarity">
    <text evidence="7">Belongs to the SOSEKI family.</text>
</comment>
<sequence length="496" mass="54505">MGCHRSSMIRSNWVSLGYLVLTAIVEAEMEVAGGRARRRMSSRDTSPDRARLGYSQQQQQSQPPQRFLRALRKVQVVYYLSRNGQLEHPHFIELPYLPSQQLRLRDVMERLTLLRGKGMPSLFSWSCKRYYKNGYVWNDLADSDVIYPADGIEYVLKGSEIIPGAYERFQHVPAKPKRIPPSHKLHLELDDEEEEGDEGEEEGTEEEEPRSGKLVAGDKTDANCSRYPRRSRGVSTDEIERVEARAPHHHGPTELPLNDSSPPSSTSSDKPLAQTLCAGGTSQRFEDGDPTPEPGLNRNSVFLQLIACGSAALKPRSTPSGGMIKAAAGPGATSASGSSGGRRSSGLHRGVVSRFAGRAAAAAADEEEMRCVVADNPRFCHPLVEDKEYFSGSIVEGSRAPPEPALKKSSSYNEERSTKLGIGAGKMENGEEERGGELKGKCIPGRRKSYGKQHATVLTVFIWTSADMHWCEEQYALKALESSHGTDAGFCCVPAE</sequence>
<keyword evidence="6" id="KW-0131">Cell cycle</keyword>
<evidence type="ECO:0000259" key="10">
    <source>
        <dbReference type="Pfam" id="PF06136"/>
    </source>
</evidence>
<feature type="region of interest" description="Disordered" evidence="8">
    <location>
        <begin position="327"/>
        <end position="347"/>
    </location>
</feature>
<dbReference type="Pfam" id="PF06136">
    <property type="entry name" value="SOK"/>
    <property type="match status" value="1"/>
</dbReference>
<dbReference type="GO" id="GO:0051301">
    <property type="term" value="P:cell division"/>
    <property type="evidence" value="ECO:0007669"/>
    <property type="project" value="UniProtKB-KW"/>
</dbReference>
<evidence type="ECO:0000313" key="11">
    <source>
        <dbReference type="EMBL" id="WOL02736.1"/>
    </source>
</evidence>
<feature type="compositionally biased region" description="Basic residues" evidence="8">
    <location>
        <begin position="174"/>
        <end position="184"/>
    </location>
</feature>
<gene>
    <name evidence="11" type="ORF">Cni_G11455</name>
</gene>
<feature type="domain" description="SOSEKI DIX-like" evidence="10">
    <location>
        <begin position="74"/>
        <end position="162"/>
    </location>
</feature>
<dbReference type="PANTHER" id="PTHR31083">
    <property type="entry name" value="UPSTREAM OF FLC PROTEIN (DUF966)"/>
    <property type="match status" value="1"/>
</dbReference>
<evidence type="ECO:0000256" key="2">
    <source>
        <dbReference type="ARBA" id="ARBA00022473"/>
    </source>
</evidence>
<dbReference type="AlphaFoldDB" id="A0AAQ3Q875"/>
<accession>A0AAQ3Q875</accession>
<evidence type="ECO:0000256" key="6">
    <source>
        <dbReference type="ARBA" id="ARBA00023306"/>
    </source>
</evidence>
<keyword evidence="12" id="KW-1185">Reference proteome</keyword>
<dbReference type="Proteomes" id="UP001327560">
    <property type="component" value="Chromosome 3"/>
</dbReference>
<comment type="subcellular location">
    <subcellularLocation>
        <location evidence="1">Cell membrane</location>
        <topology evidence="1">Peripheral membrane protein</topology>
        <orientation evidence="1">Cytoplasmic side</orientation>
    </subcellularLocation>
</comment>
<evidence type="ECO:0000256" key="1">
    <source>
        <dbReference type="ARBA" id="ARBA00004413"/>
    </source>
</evidence>
<dbReference type="InterPro" id="IPR048351">
    <property type="entry name" value="SOK_DIX"/>
</dbReference>
<feature type="compositionally biased region" description="Acidic residues" evidence="8">
    <location>
        <begin position="189"/>
        <end position="208"/>
    </location>
</feature>
<keyword evidence="9" id="KW-0732">Signal</keyword>
<evidence type="ECO:0000256" key="4">
    <source>
        <dbReference type="ARBA" id="ARBA00022618"/>
    </source>
</evidence>
<dbReference type="GO" id="GO:0051258">
    <property type="term" value="P:protein polymerization"/>
    <property type="evidence" value="ECO:0007669"/>
    <property type="project" value="UniProtKB-ARBA"/>
</dbReference>
<keyword evidence="2" id="KW-0217">Developmental protein</keyword>
<keyword evidence="4" id="KW-0132">Cell division</keyword>
<dbReference type="EMBL" id="CP136892">
    <property type="protein sequence ID" value="WOL02736.1"/>
    <property type="molecule type" value="Genomic_DNA"/>
</dbReference>
<name>A0AAQ3Q875_9LILI</name>
<keyword evidence="3" id="KW-1003">Cell membrane</keyword>
<organism evidence="11 12">
    <name type="scientific">Canna indica</name>
    <name type="common">Indian-shot</name>
    <dbReference type="NCBI Taxonomy" id="4628"/>
    <lineage>
        <taxon>Eukaryota</taxon>
        <taxon>Viridiplantae</taxon>
        <taxon>Streptophyta</taxon>
        <taxon>Embryophyta</taxon>
        <taxon>Tracheophyta</taxon>
        <taxon>Spermatophyta</taxon>
        <taxon>Magnoliopsida</taxon>
        <taxon>Liliopsida</taxon>
        <taxon>Zingiberales</taxon>
        <taxon>Cannaceae</taxon>
        <taxon>Canna</taxon>
    </lineage>
</organism>
<proteinExistence type="inferred from homology"/>
<keyword evidence="5" id="KW-0472">Membrane</keyword>
<feature type="region of interest" description="Disordered" evidence="8">
    <location>
        <begin position="173"/>
        <end position="274"/>
    </location>
</feature>
<feature type="region of interest" description="Disordered" evidence="8">
    <location>
        <begin position="394"/>
        <end position="414"/>
    </location>
</feature>
<evidence type="ECO:0000256" key="3">
    <source>
        <dbReference type="ARBA" id="ARBA00022475"/>
    </source>
</evidence>
<evidence type="ECO:0000256" key="8">
    <source>
        <dbReference type="SAM" id="MobiDB-lite"/>
    </source>
</evidence>
<reference evidence="11 12" key="1">
    <citation type="submission" date="2023-10" db="EMBL/GenBank/DDBJ databases">
        <title>Chromosome-scale genome assembly provides insights into flower coloration mechanisms of Canna indica.</title>
        <authorList>
            <person name="Li C."/>
        </authorList>
    </citation>
    <scope>NUCLEOTIDE SEQUENCE [LARGE SCALE GENOMIC DNA]</scope>
    <source>
        <tissue evidence="11">Flower</tissue>
    </source>
</reference>
<protein>
    <submittedName>
        <fullName evidence="11">Protein UPSTREAM OF FLC</fullName>
    </submittedName>
</protein>
<evidence type="ECO:0000313" key="12">
    <source>
        <dbReference type="Proteomes" id="UP001327560"/>
    </source>
</evidence>
<evidence type="ECO:0000256" key="9">
    <source>
        <dbReference type="SAM" id="SignalP"/>
    </source>
</evidence>
<evidence type="ECO:0000256" key="7">
    <source>
        <dbReference type="ARBA" id="ARBA00024211"/>
    </source>
</evidence>
<feature type="compositionally biased region" description="Low complexity" evidence="8">
    <location>
        <begin position="327"/>
        <end position="344"/>
    </location>
</feature>